<feature type="transmembrane region" description="Helical" evidence="4">
    <location>
        <begin position="136"/>
        <end position="155"/>
    </location>
</feature>
<dbReference type="PANTHER" id="PTHR23530:SF1">
    <property type="entry name" value="PERMEASE, MAJOR FACILITATOR SUPERFAMILY-RELATED"/>
    <property type="match status" value="1"/>
</dbReference>
<keyword evidence="3 4" id="KW-0472">Membrane</keyword>
<feature type="transmembrane region" description="Helical" evidence="4">
    <location>
        <begin position="68"/>
        <end position="86"/>
    </location>
</feature>
<evidence type="ECO:0000256" key="4">
    <source>
        <dbReference type="SAM" id="Phobius"/>
    </source>
</evidence>
<dbReference type="PATRIC" id="fig|455.5.peg.2687"/>
<feature type="transmembrane region" description="Helical" evidence="4">
    <location>
        <begin position="308"/>
        <end position="329"/>
    </location>
</feature>
<dbReference type="InterPro" id="IPR036259">
    <property type="entry name" value="MFS_trans_sf"/>
</dbReference>
<dbReference type="SUPFAM" id="SSF103473">
    <property type="entry name" value="MFS general substrate transporter"/>
    <property type="match status" value="1"/>
</dbReference>
<evidence type="ECO:0000256" key="3">
    <source>
        <dbReference type="ARBA" id="ARBA00023136"/>
    </source>
</evidence>
<evidence type="ECO:0000256" key="1">
    <source>
        <dbReference type="ARBA" id="ARBA00022692"/>
    </source>
</evidence>
<name>A0A0W0UL54_9GAMM</name>
<feature type="transmembrane region" description="Helical" evidence="4">
    <location>
        <begin position="249"/>
        <end position="267"/>
    </location>
</feature>
<keyword evidence="1 4" id="KW-0812">Transmembrane</keyword>
<feature type="transmembrane region" description="Helical" evidence="4">
    <location>
        <begin position="372"/>
        <end position="392"/>
    </location>
</feature>
<dbReference type="Gene3D" id="1.20.1250.20">
    <property type="entry name" value="MFS general substrate transporter like domains"/>
    <property type="match status" value="1"/>
</dbReference>
<sequence length="405" mass="46240">MPLFYRLLTYTILFSCIRMLIGGYASLYLMQHGFSIADISFLKAFQSLVIVLIQIPIGYLIDNRSNRYPFILISIFFAAIWMFLTAVGNNSIYFFIAELFNALSLAIFNAVMLPILVETYTYETGKNDYNYTLGKFFKYQNLLMAISVILGSGFVRIDSRYVWLVSAFLLFSTAIFSILSKDIKKFNFLPPSNSERKVKKHFRQIIELIKTENLMILLLVNIALTTVFQILAQFWQVIIYSYLDENTSYALTYGLIFSAILLLQAVGSHLAEKRSSLKLSLLSMLLFVGNTAYLIFFNNYFIFKVIPVILFIMSFILFKYPSIIISAILHKNINNKVRATFDSIISMLTMVISTIVFYLIGVLLNKYGNNVIMLSLGSLSLLSLLLTSVYLLKNKYTLKNSLAAA</sequence>
<feature type="domain" description="Major facilitator superfamily (MFS) profile" evidence="5">
    <location>
        <begin position="1"/>
        <end position="395"/>
    </location>
</feature>
<dbReference type="PROSITE" id="PS50850">
    <property type="entry name" value="MFS"/>
    <property type="match status" value="1"/>
</dbReference>
<feature type="transmembrane region" description="Helical" evidence="4">
    <location>
        <begin position="7"/>
        <end position="29"/>
    </location>
</feature>
<protein>
    <submittedName>
        <fullName evidence="6">Major Facilitator Superfamily protein</fullName>
    </submittedName>
</protein>
<comment type="caution">
    <text evidence="6">The sequence shown here is derived from an EMBL/GenBank/DDBJ whole genome shotgun (WGS) entry which is preliminary data.</text>
</comment>
<feature type="transmembrane region" description="Helical" evidence="4">
    <location>
        <begin position="92"/>
        <end position="116"/>
    </location>
</feature>
<dbReference type="EMBL" id="LNYG01000013">
    <property type="protein sequence ID" value="KTD08358.1"/>
    <property type="molecule type" value="Genomic_DNA"/>
</dbReference>
<dbReference type="Pfam" id="PF07690">
    <property type="entry name" value="MFS_1"/>
    <property type="match status" value="1"/>
</dbReference>
<dbReference type="GO" id="GO:0022857">
    <property type="term" value="F:transmembrane transporter activity"/>
    <property type="evidence" value="ECO:0007669"/>
    <property type="project" value="InterPro"/>
</dbReference>
<reference evidence="6 7" key="1">
    <citation type="submission" date="2015-11" db="EMBL/GenBank/DDBJ databases">
        <title>Genomic analysis of 38 Legionella species identifies large and diverse effector repertoires.</title>
        <authorList>
            <person name="Burstein D."/>
            <person name="Amaro F."/>
            <person name="Zusman T."/>
            <person name="Lifshitz Z."/>
            <person name="Cohen O."/>
            <person name="Gilbert J.A."/>
            <person name="Pupko T."/>
            <person name="Shuman H.A."/>
            <person name="Segal G."/>
        </authorList>
    </citation>
    <scope>NUCLEOTIDE SEQUENCE [LARGE SCALE GENOMIC DNA]</scope>
    <source>
        <strain evidence="6 7">JA-26-G1-E2</strain>
    </source>
</reference>
<evidence type="ECO:0000256" key="2">
    <source>
        <dbReference type="ARBA" id="ARBA00022989"/>
    </source>
</evidence>
<dbReference type="PANTHER" id="PTHR23530">
    <property type="entry name" value="TRANSPORT PROTEIN-RELATED"/>
    <property type="match status" value="1"/>
</dbReference>
<evidence type="ECO:0000313" key="6">
    <source>
        <dbReference type="EMBL" id="KTD08358.1"/>
    </source>
</evidence>
<keyword evidence="2 4" id="KW-1133">Transmembrane helix</keyword>
<organism evidence="6 7">
    <name type="scientific">Legionella jamestowniensis</name>
    <dbReference type="NCBI Taxonomy" id="455"/>
    <lineage>
        <taxon>Bacteria</taxon>
        <taxon>Pseudomonadati</taxon>
        <taxon>Pseudomonadota</taxon>
        <taxon>Gammaproteobacteria</taxon>
        <taxon>Legionellales</taxon>
        <taxon>Legionellaceae</taxon>
        <taxon>Legionella</taxon>
    </lineage>
</organism>
<feature type="transmembrane region" description="Helical" evidence="4">
    <location>
        <begin position="341"/>
        <end position="360"/>
    </location>
</feature>
<evidence type="ECO:0000313" key="7">
    <source>
        <dbReference type="Proteomes" id="UP000054715"/>
    </source>
</evidence>
<feature type="transmembrane region" description="Helical" evidence="4">
    <location>
        <begin position="214"/>
        <end position="243"/>
    </location>
</feature>
<feature type="transmembrane region" description="Helical" evidence="4">
    <location>
        <begin position="161"/>
        <end position="179"/>
    </location>
</feature>
<dbReference type="STRING" id="455.Ljam_2553"/>
<dbReference type="InterPro" id="IPR020846">
    <property type="entry name" value="MFS_dom"/>
</dbReference>
<dbReference type="InterPro" id="IPR011701">
    <property type="entry name" value="MFS"/>
</dbReference>
<dbReference type="InterPro" id="IPR053160">
    <property type="entry name" value="MFS_DHA3_Transporter"/>
</dbReference>
<dbReference type="Proteomes" id="UP000054715">
    <property type="component" value="Unassembled WGS sequence"/>
</dbReference>
<accession>A0A0W0UL54</accession>
<feature type="transmembrane region" description="Helical" evidence="4">
    <location>
        <begin position="41"/>
        <end position="61"/>
    </location>
</feature>
<gene>
    <name evidence="6" type="ORF">Ljam_2553</name>
</gene>
<proteinExistence type="predicted"/>
<dbReference type="AlphaFoldDB" id="A0A0W0UL54"/>
<dbReference type="OrthoDB" id="7069248at2"/>
<dbReference type="RefSeq" id="WP_044496811.1">
    <property type="nucleotide sequence ID" value="NZ_CAAAJF010000001.1"/>
</dbReference>
<evidence type="ECO:0000259" key="5">
    <source>
        <dbReference type="PROSITE" id="PS50850"/>
    </source>
</evidence>
<feature type="transmembrane region" description="Helical" evidence="4">
    <location>
        <begin position="279"/>
        <end position="302"/>
    </location>
</feature>